<protein>
    <submittedName>
        <fullName evidence="1">Uncharacterized protein</fullName>
    </submittedName>
</protein>
<evidence type="ECO:0000313" key="1">
    <source>
        <dbReference type="EMBL" id="AYG78280.1"/>
    </source>
</evidence>
<proteinExistence type="predicted"/>
<dbReference type="Proteomes" id="UP000271554">
    <property type="component" value="Chromosome"/>
</dbReference>
<dbReference type="AlphaFoldDB" id="A0A387HBD8"/>
<dbReference type="EMBL" id="CP032698">
    <property type="protein sequence ID" value="AYG78280.1"/>
    <property type="molecule type" value="Genomic_DNA"/>
</dbReference>
<gene>
    <name evidence="1" type="ORF">DWB77_00387</name>
</gene>
<dbReference type="InterPro" id="IPR029063">
    <property type="entry name" value="SAM-dependent_MTases_sf"/>
</dbReference>
<evidence type="ECO:0000313" key="2">
    <source>
        <dbReference type="Proteomes" id="UP000271554"/>
    </source>
</evidence>
<name>A0A387HBD8_9ACTN</name>
<dbReference type="Gene3D" id="3.40.50.150">
    <property type="entry name" value="Vaccinia Virus protein VP39"/>
    <property type="match status" value="1"/>
</dbReference>
<sequence length="96" mass="10310">MPAPYAAAFRAVRRHLFLPGRIWVRDGHGGYRPLDRSADPDAWARAAYSDQPLVTQLAEGAPKSSASIPSMVLHQLELAGIADLARQGDATTVTVS</sequence>
<organism evidence="1 2">
    <name type="scientific">Streptomyces hundungensis</name>
    <dbReference type="NCBI Taxonomy" id="1077946"/>
    <lineage>
        <taxon>Bacteria</taxon>
        <taxon>Bacillati</taxon>
        <taxon>Actinomycetota</taxon>
        <taxon>Actinomycetes</taxon>
        <taxon>Kitasatosporales</taxon>
        <taxon>Streptomycetaceae</taxon>
        <taxon>Streptomyces</taxon>
    </lineage>
</organism>
<dbReference type="KEGG" id="shun:DWB77_00387"/>
<keyword evidence="2" id="KW-1185">Reference proteome</keyword>
<reference evidence="1 2" key="1">
    <citation type="submission" date="2018-10" db="EMBL/GenBank/DDBJ databases">
        <title>Relationship between Morphology and Antimicrobial Activity in Streptomyces.</title>
        <authorList>
            <person name="Kang H.J."/>
            <person name="Kim S.B."/>
        </authorList>
    </citation>
    <scope>NUCLEOTIDE SEQUENCE [LARGE SCALE GENOMIC DNA]</scope>
    <source>
        <strain evidence="1 2">BH38</strain>
    </source>
</reference>
<accession>A0A387HBD8</accession>